<protein>
    <submittedName>
        <fullName evidence="2">Brix domain</fullName>
    </submittedName>
</protein>
<reference evidence="2" key="2">
    <citation type="submission" date="2015-06" db="UniProtKB">
        <authorList>
            <consortium name="EnsemblPlants"/>
        </authorList>
    </citation>
    <scope>IDENTIFICATION</scope>
    <source>
        <strain evidence="2">DM1-3 516 R44</strain>
    </source>
</reference>
<dbReference type="PANTHER" id="PTHR31662">
    <property type="entry name" value="BNAANNG10740D PROTEIN-RELATED"/>
    <property type="match status" value="1"/>
</dbReference>
<feature type="compositionally biased region" description="Low complexity" evidence="1">
    <location>
        <begin position="204"/>
        <end position="216"/>
    </location>
</feature>
<dbReference type="EnsemblPlants" id="PGSC0003DMT400091462">
    <property type="protein sequence ID" value="PGSC0003DMT400091462"/>
    <property type="gene ID" value="PGSC0003DMG400041033"/>
</dbReference>
<dbReference type="Gramene" id="PGSC0003DMT400091462">
    <property type="protein sequence ID" value="PGSC0003DMT400091462"/>
    <property type="gene ID" value="PGSC0003DMG400041033"/>
</dbReference>
<dbReference type="PANTHER" id="PTHR31662:SF63">
    <property type="entry name" value="BRIX DOMAIN"/>
    <property type="match status" value="1"/>
</dbReference>
<dbReference type="InParanoid" id="M1DMN8"/>
<feature type="compositionally biased region" description="Polar residues" evidence="1">
    <location>
        <begin position="192"/>
        <end position="203"/>
    </location>
</feature>
<accession>M1DMN8</accession>
<keyword evidence="3" id="KW-1185">Reference proteome</keyword>
<organism evidence="2 3">
    <name type="scientific">Solanum tuberosum</name>
    <name type="common">Potato</name>
    <dbReference type="NCBI Taxonomy" id="4113"/>
    <lineage>
        <taxon>Eukaryota</taxon>
        <taxon>Viridiplantae</taxon>
        <taxon>Streptophyta</taxon>
        <taxon>Embryophyta</taxon>
        <taxon>Tracheophyta</taxon>
        <taxon>Spermatophyta</taxon>
        <taxon>Magnoliopsida</taxon>
        <taxon>eudicotyledons</taxon>
        <taxon>Gunneridae</taxon>
        <taxon>Pentapetalae</taxon>
        <taxon>asterids</taxon>
        <taxon>lamiids</taxon>
        <taxon>Solanales</taxon>
        <taxon>Solanaceae</taxon>
        <taxon>Solanoideae</taxon>
        <taxon>Solaneae</taxon>
        <taxon>Solanum</taxon>
    </lineage>
</organism>
<feature type="compositionally biased region" description="Acidic residues" evidence="1">
    <location>
        <begin position="236"/>
        <end position="247"/>
    </location>
</feature>
<dbReference type="PaxDb" id="4113-PGSC0003DMT400091462"/>
<dbReference type="GO" id="GO:0006355">
    <property type="term" value="P:regulation of DNA-templated transcription"/>
    <property type="evidence" value="ECO:0007669"/>
    <property type="project" value="InterPro"/>
</dbReference>
<feature type="region of interest" description="Disordered" evidence="1">
    <location>
        <begin position="89"/>
        <end position="270"/>
    </location>
</feature>
<reference evidence="3" key="1">
    <citation type="journal article" date="2011" name="Nature">
        <title>Genome sequence and analysis of the tuber crop potato.</title>
        <authorList>
            <consortium name="The Potato Genome Sequencing Consortium"/>
        </authorList>
    </citation>
    <scope>NUCLEOTIDE SEQUENCE [LARGE SCALE GENOMIC DNA]</scope>
    <source>
        <strain evidence="3">cv. DM1-3 516 R44</strain>
    </source>
</reference>
<dbReference type="HOGENOM" id="CLU_748875_0_0_1"/>
<feature type="compositionally biased region" description="Acidic residues" evidence="1">
    <location>
        <begin position="176"/>
        <end position="191"/>
    </location>
</feature>
<dbReference type="AlphaFoldDB" id="M1DMN8"/>
<feature type="compositionally biased region" description="Basic and acidic residues" evidence="1">
    <location>
        <begin position="248"/>
        <end position="259"/>
    </location>
</feature>
<evidence type="ECO:0000313" key="3">
    <source>
        <dbReference type="Proteomes" id="UP000011115"/>
    </source>
</evidence>
<evidence type="ECO:0000313" key="2">
    <source>
        <dbReference type="EnsemblPlants" id="PGSC0003DMT400091462"/>
    </source>
</evidence>
<feature type="compositionally biased region" description="Acidic residues" evidence="1">
    <location>
        <begin position="217"/>
        <end position="226"/>
    </location>
</feature>
<sequence>MRPMPRAKLGSPLMAGNGFAGTSTIFQCGSRGKNCGDPSSKPNLLGTGGLRGNEACYGGVQQPHVAVVSPTTPSELPVSTDPLLPLPYLGDAPLQSPHKHGTTTVPPILLPPPSFGKIPNSLEQCRDGSGLHNSGEQRGEGDPPAGSSQHLSFDIPEQRETEELNEEEAGGNQLVETDEDPNDDDEEEEEQIQNLGSGNNVNRQNSEVNESGNQESEGGENDENQEENTSWLVVVEEVEDDEEEDEEERRRTRVAEKGKQPMGDQGGISITELNDEDEDHHLDLAILKAMCDYECIIRNSPQLPTFNNRLVYVKDSFPDLKMSREALEEKIIALCKSFNDVREQLGDDPEMARPIDREIFNLSMIIWGRR</sequence>
<dbReference type="GO" id="GO:0005634">
    <property type="term" value="C:nucleus"/>
    <property type="evidence" value="ECO:0000318"/>
    <property type="project" value="GO_Central"/>
</dbReference>
<dbReference type="Proteomes" id="UP000011115">
    <property type="component" value="Unassembled WGS sequence"/>
</dbReference>
<name>M1DMN8_SOLTU</name>
<dbReference type="InterPro" id="IPR007592">
    <property type="entry name" value="GEBP"/>
</dbReference>
<proteinExistence type="predicted"/>
<evidence type="ECO:0000256" key="1">
    <source>
        <dbReference type="SAM" id="MobiDB-lite"/>
    </source>
</evidence>